<keyword evidence="4" id="KW-1185">Reference proteome</keyword>
<dbReference type="InterPro" id="IPR000121">
    <property type="entry name" value="PEP_util_C"/>
</dbReference>
<dbReference type="InterPro" id="IPR015813">
    <property type="entry name" value="Pyrv/PenolPyrv_kinase-like_dom"/>
</dbReference>
<evidence type="ECO:0000313" key="4">
    <source>
        <dbReference type="Proteomes" id="UP000183104"/>
    </source>
</evidence>
<evidence type="ECO:0000259" key="2">
    <source>
        <dbReference type="Pfam" id="PF02896"/>
    </source>
</evidence>
<dbReference type="GO" id="GO:0016772">
    <property type="term" value="F:transferase activity, transferring phosphorus-containing groups"/>
    <property type="evidence" value="ECO:0007669"/>
    <property type="project" value="InterPro"/>
</dbReference>
<evidence type="ECO:0000313" key="3">
    <source>
        <dbReference type="EMBL" id="SCY29437.1"/>
    </source>
</evidence>
<dbReference type="PANTHER" id="PTHR46244:SF3">
    <property type="entry name" value="PHOSPHOENOLPYRUVATE-PROTEIN PHOSPHOTRANSFERASE"/>
    <property type="match status" value="1"/>
</dbReference>
<dbReference type="GO" id="GO:0046872">
    <property type="term" value="F:metal ion binding"/>
    <property type="evidence" value="ECO:0007669"/>
    <property type="project" value="UniProtKB-KW"/>
</dbReference>
<gene>
    <name evidence="3" type="ORF">SAMN05661077_1741</name>
</gene>
<feature type="domain" description="PEP-utilising enzyme C-terminal" evidence="2">
    <location>
        <begin position="120"/>
        <end position="386"/>
    </location>
</feature>
<dbReference type="Gene3D" id="3.20.20.60">
    <property type="entry name" value="Phosphoenolpyruvate-binding domains"/>
    <property type="match status" value="1"/>
</dbReference>
<dbReference type="AlphaFoldDB" id="A0A0P9CQG2"/>
<dbReference type="STRING" id="381306.AN478_02705"/>
<keyword evidence="3" id="KW-0808">Transferase</keyword>
<protein>
    <submittedName>
        <fullName evidence="3">Phosphotransferase system, enzyme I, PtsI</fullName>
    </submittedName>
</protein>
<organism evidence="3 4">
    <name type="scientific">Thiohalorhabdus denitrificans</name>
    <dbReference type="NCBI Taxonomy" id="381306"/>
    <lineage>
        <taxon>Bacteria</taxon>
        <taxon>Pseudomonadati</taxon>
        <taxon>Pseudomonadota</taxon>
        <taxon>Gammaproteobacteria</taxon>
        <taxon>Thiohalorhabdales</taxon>
        <taxon>Thiohalorhabdaceae</taxon>
        <taxon>Thiohalorhabdus</taxon>
    </lineage>
</organism>
<dbReference type="Proteomes" id="UP000183104">
    <property type="component" value="Unassembled WGS sequence"/>
</dbReference>
<dbReference type="OrthoDB" id="5779591at2"/>
<reference evidence="4" key="1">
    <citation type="submission" date="2016-10" db="EMBL/GenBank/DDBJ databases">
        <authorList>
            <person name="Varghese N."/>
        </authorList>
    </citation>
    <scope>NUCLEOTIDE SEQUENCE [LARGE SCALE GENOMIC DNA]</scope>
    <source>
        <strain evidence="4">HL 19</strain>
    </source>
</reference>
<accession>A0A0P9CQG2</accession>
<dbReference type="InterPro" id="IPR040442">
    <property type="entry name" value="Pyrv_kinase-like_dom_sf"/>
</dbReference>
<dbReference type="SUPFAM" id="SSF51621">
    <property type="entry name" value="Phosphoenolpyruvate/pyruvate domain"/>
    <property type="match status" value="1"/>
</dbReference>
<dbReference type="Pfam" id="PF02896">
    <property type="entry name" value="PEP-utilizers_C"/>
    <property type="match status" value="1"/>
</dbReference>
<proteinExistence type="predicted"/>
<dbReference type="PANTHER" id="PTHR46244">
    <property type="entry name" value="PHOSPHOENOLPYRUVATE-PROTEIN PHOSPHOTRANSFERASE"/>
    <property type="match status" value="1"/>
</dbReference>
<name>A0A0P9CQG2_9GAMM</name>
<evidence type="ECO:0000256" key="1">
    <source>
        <dbReference type="ARBA" id="ARBA00022723"/>
    </source>
</evidence>
<dbReference type="EMBL" id="FMUN01000004">
    <property type="protein sequence ID" value="SCY29437.1"/>
    <property type="molecule type" value="Genomic_DNA"/>
</dbReference>
<sequence>MDLVGTPYIPGRGRGRISYRAPEDPSGRVLVLRQKDLASLGREALPAALVMLDGAPLAHPLIRLFDFGVPVVLLDAAQVAALPEGREAVVDGTLGRVADPGWLPGPAEGPATPPAHEGTVRTADGIPVDLGASVGGPGAARRARENGAGAIGLLRSEYLHAEEAGTPDAIRYREALRDVLELARPLPVTVRLPDLAPDKAVQWRPSAAQSGPLGLRGARLYAYEPVRSACRAEARALGDLARDFPLAVLVPFLTEVAELRRLRRELADELPDDLPVGAMLETPAAAQEIAAFLKEGDHAAIGCNDLMQGLFAADRDLPEVASLLDPYSPVTFRFLRGVAESAGAGIGRVTVCGLLPQMPGLLPVLLGLGFRAFSVEPAMLPRLAGEVAATSGARAGEQAAAVCRAADAAEVRAVLGIGERSP</sequence>
<dbReference type="PRINTS" id="PR01736">
    <property type="entry name" value="PHPHTRNFRASE"/>
</dbReference>
<dbReference type="InterPro" id="IPR050499">
    <property type="entry name" value="PEP-utilizing_PTS_enzyme"/>
</dbReference>
<keyword evidence="1" id="KW-0479">Metal-binding</keyword>
<dbReference type="RefSeq" id="WP_054965081.1">
    <property type="nucleotide sequence ID" value="NZ_FMUN01000004.1"/>
</dbReference>